<comment type="caution">
    <text evidence="2">The sequence shown here is derived from an EMBL/GenBank/DDBJ whole genome shotgun (WGS) entry which is preliminary data.</text>
</comment>
<evidence type="ECO:0000313" key="3">
    <source>
        <dbReference type="Proteomes" id="UP000187609"/>
    </source>
</evidence>
<feature type="region of interest" description="Disordered" evidence="1">
    <location>
        <begin position="1"/>
        <end position="39"/>
    </location>
</feature>
<accession>A0A1J6I063</accession>
<feature type="compositionally biased region" description="Polar residues" evidence="1">
    <location>
        <begin position="27"/>
        <end position="39"/>
    </location>
</feature>
<evidence type="ECO:0000256" key="1">
    <source>
        <dbReference type="SAM" id="MobiDB-lite"/>
    </source>
</evidence>
<reference evidence="2" key="1">
    <citation type="submission" date="2016-11" db="EMBL/GenBank/DDBJ databases">
        <title>The genome of Nicotiana attenuata.</title>
        <authorList>
            <person name="Xu S."/>
            <person name="Brockmoeller T."/>
            <person name="Gaquerel E."/>
            <person name="Navarro A."/>
            <person name="Kuhl H."/>
            <person name="Gase K."/>
            <person name="Ling Z."/>
            <person name="Zhou W."/>
            <person name="Kreitzer C."/>
            <person name="Stanke M."/>
            <person name="Tang H."/>
            <person name="Lyons E."/>
            <person name="Pandey P."/>
            <person name="Pandey S.P."/>
            <person name="Timmermann B."/>
            <person name="Baldwin I.T."/>
        </authorList>
    </citation>
    <scope>NUCLEOTIDE SEQUENCE [LARGE SCALE GENOMIC DNA]</scope>
    <source>
        <strain evidence="2">UT</strain>
    </source>
</reference>
<gene>
    <name evidence="2" type="ORF">A4A49_16744</name>
</gene>
<dbReference type="Proteomes" id="UP000187609">
    <property type="component" value="Unassembled WGS sequence"/>
</dbReference>
<protein>
    <submittedName>
        <fullName evidence="2">Uncharacterized protein</fullName>
    </submittedName>
</protein>
<evidence type="ECO:0000313" key="2">
    <source>
        <dbReference type="EMBL" id="OIS98476.1"/>
    </source>
</evidence>
<sequence>MTTNTDKAMNDQEADLLQPSTYRPDITSETQPAANTTSYRDSFSTYGSSFDFISHTFQNLDLSDENENPSNQPHFIPITTADKSRLYTSWKQTVIVKPLGRKLGYHFLKNKLQLL</sequence>
<dbReference type="EMBL" id="MJEQ01037191">
    <property type="protein sequence ID" value="OIS98476.1"/>
    <property type="molecule type" value="Genomic_DNA"/>
</dbReference>
<dbReference type="Gramene" id="OIS98476">
    <property type="protein sequence ID" value="OIS98476"/>
    <property type="gene ID" value="A4A49_16744"/>
</dbReference>
<proteinExistence type="predicted"/>
<name>A0A1J6I063_NICAT</name>
<keyword evidence="3" id="KW-1185">Reference proteome</keyword>
<organism evidence="2 3">
    <name type="scientific">Nicotiana attenuata</name>
    <name type="common">Coyote tobacco</name>
    <dbReference type="NCBI Taxonomy" id="49451"/>
    <lineage>
        <taxon>Eukaryota</taxon>
        <taxon>Viridiplantae</taxon>
        <taxon>Streptophyta</taxon>
        <taxon>Embryophyta</taxon>
        <taxon>Tracheophyta</taxon>
        <taxon>Spermatophyta</taxon>
        <taxon>Magnoliopsida</taxon>
        <taxon>eudicotyledons</taxon>
        <taxon>Gunneridae</taxon>
        <taxon>Pentapetalae</taxon>
        <taxon>asterids</taxon>
        <taxon>lamiids</taxon>
        <taxon>Solanales</taxon>
        <taxon>Solanaceae</taxon>
        <taxon>Nicotianoideae</taxon>
        <taxon>Nicotianeae</taxon>
        <taxon>Nicotiana</taxon>
    </lineage>
</organism>
<dbReference type="AlphaFoldDB" id="A0A1J6I063"/>